<dbReference type="SUPFAM" id="SSF53271">
    <property type="entry name" value="PRTase-like"/>
    <property type="match status" value="1"/>
</dbReference>
<evidence type="ECO:0000313" key="3">
    <source>
        <dbReference type="EMBL" id="AMQ01416.1"/>
    </source>
</evidence>
<dbReference type="OrthoDB" id="9779910at2"/>
<dbReference type="InterPro" id="IPR029057">
    <property type="entry name" value="PRTase-like"/>
</dbReference>
<dbReference type="PANTHER" id="PTHR47505">
    <property type="entry name" value="DNA UTILIZATION PROTEIN YHGH"/>
    <property type="match status" value="1"/>
</dbReference>
<feature type="domain" description="Phosphoribosyltransferase" evidence="2">
    <location>
        <begin position="134"/>
        <end position="228"/>
    </location>
</feature>
<proteinExistence type="inferred from homology"/>
<keyword evidence="3" id="KW-0328">Glycosyltransferase</keyword>
<name>A0A127VJA7_9SPHI</name>
<dbReference type="CDD" id="cd06223">
    <property type="entry name" value="PRTases_typeI"/>
    <property type="match status" value="1"/>
</dbReference>
<protein>
    <submittedName>
        <fullName evidence="3">Amidophosphoribosyltransferase</fullName>
    </submittedName>
</protein>
<dbReference type="PANTHER" id="PTHR47505:SF1">
    <property type="entry name" value="DNA UTILIZATION PROTEIN YHGH"/>
    <property type="match status" value="1"/>
</dbReference>
<evidence type="ECO:0000259" key="2">
    <source>
        <dbReference type="Pfam" id="PF00156"/>
    </source>
</evidence>
<dbReference type="GO" id="GO:0016757">
    <property type="term" value="F:glycosyltransferase activity"/>
    <property type="evidence" value="ECO:0007669"/>
    <property type="project" value="UniProtKB-KW"/>
</dbReference>
<comment type="similarity">
    <text evidence="1">Belongs to the ComF/GntX family.</text>
</comment>
<dbReference type="Gene3D" id="3.40.50.2020">
    <property type="match status" value="1"/>
</dbReference>
<keyword evidence="3" id="KW-0808">Transferase</keyword>
<sequence>MSLIQQIFTDLLQLLFPRNCNACGTALFYGEKTICIKCLHDLPFTDFHLYNDHPAAKLFWGRIRVHQVTALLYFKKGNRVQQLIHQLKYKGQTDVGFLLGKRIGENIIRSGQKPDLIIPIPLHPKKERSRGYNQSQSIAEGIACILQIPIHTKLLTRKINTATQTKKSRFNRFENIKDAFELHKTQDLQHKHILLVDDILTTGATFEACGKLLLDNGLNKLSIATLAYAE</sequence>
<dbReference type="PATRIC" id="fig|188932.3.peg.4746"/>
<dbReference type="RefSeq" id="WP_068405526.1">
    <property type="nucleotide sequence ID" value="NZ_CP014504.1"/>
</dbReference>
<dbReference type="KEGG" id="pcm:AY601_4579"/>
<dbReference type="InterPro" id="IPR051910">
    <property type="entry name" value="ComF/GntX_DNA_util-trans"/>
</dbReference>
<accession>A0A127VJA7</accession>
<reference evidence="3 4" key="1">
    <citation type="submission" date="2016-03" db="EMBL/GenBank/DDBJ databases">
        <title>Complete genome sequence of Pedobacter cryoconitis PAMC 27485.</title>
        <authorList>
            <person name="Lee J."/>
            <person name="Kim O.-S."/>
        </authorList>
    </citation>
    <scope>NUCLEOTIDE SEQUENCE [LARGE SCALE GENOMIC DNA]</scope>
    <source>
        <strain evidence="3 4">PAMC 27485</strain>
    </source>
</reference>
<gene>
    <name evidence="3" type="ORF">AY601_4579</name>
</gene>
<dbReference type="AlphaFoldDB" id="A0A127VJA7"/>
<organism evidence="3 4">
    <name type="scientific">Pedobacter cryoconitis</name>
    <dbReference type="NCBI Taxonomy" id="188932"/>
    <lineage>
        <taxon>Bacteria</taxon>
        <taxon>Pseudomonadati</taxon>
        <taxon>Bacteroidota</taxon>
        <taxon>Sphingobacteriia</taxon>
        <taxon>Sphingobacteriales</taxon>
        <taxon>Sphingobacteriaceae</taxon>
        <taxon>Pedobacter</taxon>
    </lineage>
</organism>
<evidence type="ECO:0000256" key="1">
    <source>
        <dbReference type="ARBA" id="ARBA00008007"/>
    </source>
</evidence>
<dbReference type="Proteomes" id="UP000071561">
    <property type="component" value="Chromosome"/>
</dbReference>
<keyword evidence="4" id="KW-1185">Reference proteome</keyword>
<dbReference type="EMBL" id="CP014504">
    <property type="protein sequence ID" value="AMQ01416.1"/>
    <property type="molecule type" value="Genomic_DNA"/>
</dbReference>
<dbReference type="InterPro" id="IPR000836">
    <property type="entry name" value="PRTase_dom"/>
</dbReference>
<dbReference type="Pfam" id="PF00156">
    <property type="entry name" value="Pribosyltran"/>
    <property type="match status" value="1"/>
</dbReference>
<evidence type="ECO:0000313" key="4">
    <source>
        <dbReference type="Proteomes" id="UP000071561"/>
    </source>
</evidence>